<dbReference type="PANTHER" id="PTHR21706:SF15">
    <property type="entry name" value="TRANSMEMBRANE PROTEIN 65"/>
    <property type="match status" value="1"/>
</dbReference>
<dbReference type="STRING" id="282301.A0A267GDC1"/>
<protein>
    <recommendedName>
        <fullName evidence="9">Transmembrane protein 65</fullName>
    </recommendedName>
</protein>
<evidence type="ECO:0000256" key="3">
    <source>
        <dbReference type="ARBA" id="ARBA00022989"/>
    </source>
</evidence>
<evidence type="ECO:0008006" key="9">
    <source>
        <dbReference type="Google" id="ProtNLM"/>
    </source>
</evidence>
<accession>A0A267GDC1</accession>
<comment type="caution">
    <text evidence="7">The sequence shown here is derived from an EMBL/GenBank/DDBJ whole genome shotgun (WGS) entry which is preliminary data.</text>
</comment>
<keyword evidence="8" id="KW-1185">Reference proteome</keyword>
<feature type="transmembrane region" description="Helical" evidence="6">
    <location>
        <begin position="126"/>
        <end position="148"/>
    </location>
</feature>
<dbReference type="PANTHER" id="PTHR21706">
    <property type="entry name" value="TRANSMEMBRANE PROTEIN 65"/>
    <property type="match status" value="1"/>
</dbReference>
<evidence type="ECO:0000256" key="4">
    <source>
        <dbReference type="ARBA" id="ARBA00023136"/>
    </source>
</evidence>
<evidence type="ECO:0000256" key="5">
    <source>
        <dbReference type="SAM" id="MobiDB-lite"/>
    </source>
</evidence>
<feature type="transmembrane region" description="Helical" evidence="6">
    <location>
        <begin position="215"/>
        <end position="236"/>
    </location>
</feature>
<comment type="subcellular location">
    <subcellularLocation>
        <location evidence="1">Membrane</location>
        <topology evidence="1">Multi-pass membrane protein</topology>
    </subcellularLocation>
</comment>
<dbReference type="GO" id="GO:0016020">
    <property type="term" value="C:membrane"/>
    <property type="evidence" value="ECO:0007669"/>
    <property type="project" value="UniProtKB-SubCell"/>
</dbReference>
<dbReference type="Pfam" id="PF10507">
    <property type="entry name" value="TMEM65"/>
    <property type="match status" value="1"/>
</dbReference>
<reference evidence="7 8" key="1">
    <citation type="submission" date="2017-06" db="EMBL/GenBank/DDBJ databases">
        <title>A platform for efficient transgenesis in Macrostomum lignano, a flatworm model organism for stem cell research.</title>
        <authorList>
            <person name="Berezikov E."/>
        </authorList>
    </citation>
    <scope>NUCLEOTIDE SEQUENCE [LARGE SCALE GENOMIC DNA]</scope>
    <source>
        <strain evidence="7">DV1</strain>
        <tissue evidence="7">Whole organism</tissue>
    </source>
</reference>
<dbReference type="InterPro" id="IPR019537">
    <property type="entry name" value="TMEM65"/>
</dbReference>
<keyword evidence="2 6" id="KW-0812">Transmembrane</keyword>
<evidence type="ECO:0000256" key="1">
    <source>
        <dbReference type="ARBA" id="ARBA00004141"/>
    </source>
</evidence>
<dbReference type="Proteomes" id="UP000215902">
    <property type="component" value="Unassembled WGS sequence"/>
</dbReference>
<sequence>LLSVMLASHLQKTKNVFIQSAILASNSCCHGNVAVPRHANQLNSRSISTSPVRCTVLKRPPKWASSYVRRLNAMERLELMAALRLDAEQHGTAADQTSASAASAEPETKTATAGVAQPTRDQLRQVFTLSAIPFVGFGFFDNAIMIVAGEYIDLTLGAAFCISTLAAAALGNWVSDLAGLSLAGWVEGMTSRLGFETPRLTPQQLELRSTRWATVFGRSLGISLGCLLGMLPLLFIDTDEADGEDDKGK</sequence>
<keyword evidence="4 6" id="KW-0472">Membrane</keyword>
<evidence type="ECO:0000256" key="2">
    <source>
        <dbReference type="ARBA" id="ARBA00022692"/>
    </source>
</evidence>
<dbReference type="AlphaFoldDB" id="A0A267GDC1"/>
<gene>
    <name evidence="7" type="ORF">BOX15_Mlig010684g1</name>
</gene>
<dbReference type="OrthoDB" id="430821at2759"/>
<evidence type="ECO:0000256" key="6">
    <source>
        <dbReference type="SAM" id="Phobius"/>
    </source>
</evidence>
<evidence type="ECO:0000313" key="8">
    <source>
        <dbReference type="Proteomes" id="UP000215902"/>
    </source>
</evidence>
<keyword evidence="3 6" id="KW-1133">Transmembrane helix</keyword>
<proteinExistence type="predicted"/>
<name>A0A267GDC1_9PLAT</name>
<feature type="transmembrane region" description="Helical" evidence="6">
    <location>
        <begin position="154"/>
        <end position="174"/>
    </location>
</feature>
<organism evidence="7 8">
    <name type="scientific">Macrostomum lignano</name>
    <dbReference type="NCBI Taxonomy" id="282301"/>
    <lineage>
        <taxon>Eukaryota</taxon>
        <taxon>Metazoa</taxon>
        <taxon>Spiralia</taxon>
        <taxon>Lophotrochozoa</taxon>
        <taxon>Platyhelminthes</taxon>
        <taxon>Rhabditophora</taxon>
        <taxon>Macrostomorpha</taxon>
        <taxon>Macrostomida</taxon>
        <taxon>Macrostomidae</taxon>
        <taxon>Macrostomum</taxon>
    </lineage>
</organism>
<feature type="region of interest" description="Disordered" evidence="5">
    <location>
        <begin position="94"/>
        <end position="116"/>
    </location>
</feature>
<dbReference type="EMBL" id="NIVC01000422">
    <property type="protein sequence ID" value="PAA83309.1"/>
    <property type="molecule type" value="Genomic_DNA"/>
</dbReference>
<feature type="compositionally biased region" description="Low complexity" evidence="5">
    <location>
        <begin position="94"/>
        <end position="113"/>
    </location>
</feature>
<evidence type="ECO:0000313" key="7">
    <source>
        <dbReference type="EMBL" id="PAA83309.1"/>
    </source>
</evidence>
<feature type="non-terminal residue" evidence="7">
    <location>
        <position position="1"/>
    </location>
</feature>
<dbReference type="GO" id="GO:0005739">
    <property type="term" value="C:mitochondrion"/>
    <property type="evidence" value="ECO:0007669"/>
    <property type="project" value="TreeGrafter"/>
</dbReference>